<sequence length="435" mass="48224">MKNYDVIVIGGGPAGLSAAFEASKSELKVLLIERDKCLGGILNQCIHTGFGVQIFKEELTGPEYAERYIDLIEQSNAEVLLNSMVVEIDKVDRKITVMSEYQGRLTFTYTALILAMGCRERSRGSVIIPGTRPAGVFTAGAAQYYTNIMGDKIGENIFILGSGDIGLIMARRMTLEGSKVLGVAEIQSFSSGLNRNIVQCLEDFEIPLYLNHTVVEIHGDTRIEGVTISKVDENYKPIEGTQQYISCDTLLLSVGLIPENELTRAAGISIDGKTKGPVINQEMETNVKGIFACGNVAQVHDLVDFVTLEGARAGRNALKYVLRYFQNRNLTIEKESESRKELNQEIGINISNQFLMVSPQVLKRELLDVSQEDFQVMLRVSNPMEKGKIIMYVDGVKFKQFDKKFLTPGESIHLKLSLSTLPNTANNLMFELTEV</sequence>
<accession>A0ABT6NHC0</accession>
<protein>
    <submittedName>
        <fullName evidence="3">FAD-dependent oxidoreductase</fullName>
    </submittedName>
</protein>
<dbReference type="PANTHER" id="PTHR42949">
    <property type="entry name" value="ANAEROBIC GLYCEROL-3-PHOSPHATE DEHYDROGENASE SUBUNIT B"/>
    <property type="match status" value="1"/>
</dbReference>
<dbReference type="RefSeq" id="WP_281095733.1">
    <property type="nucleotide sequence ID" value="NZ_JARYZI010000018.1"/>
</dbReference>
<dbReference type="PRINTS" id="PR00368">
    <property type="entry name" value="FADPNR"/>
</dbReference>
<comment type="caution">
    <text evidence="3">The sequence shown here is derived from an EMBL/GenBank/DDBJ whole genome shotgun (WGS) entry which is preliminary data.</text>
</comment>
<dbReference type="Gene3D" id="3.50.50.60">
    <property type="entry name" value="FAD/NAD(P)-binding domain"/>
    <property type="match status" value="2"/>
</dbReference>
<gene>
    <name evidence="3" type="ORF">QE109_16890</name>
</gene>
<dbReference type="Pfam" id="PF07992">
    <property type="entry name" value="Pyr_redox_2"/>
    <property type="match status" value="1"/>
</dbReference>
<evidence type="ECO:0000313" key="4">
    <source>
        <dbReference type="Proteomes" id="UP001158045"/>
    </source>
</evidence>
<evidence type="ECO:0000259" key="2">
    <source>
        <dbReference type="Pfam" id="PF07992"/>
    </source>
</evidence>
<evidence type="ECO:0000256" key="1">
    <source>
        <dbReference type="ARBA" id="ARBA00023002"/>
    </source>
</evidence>
<evidence type="ECO:0000313" key="3">
    <source>
        <dbReference type="EMBL" id="MDH8679838.1"/>
    </source>
</evidence>
<name>A0ABT6NHC0_9FIRM</name>
<feature type="domain" description="FAD/NAD(P)-binding" evidence="2">
    <location>
        <begin position="4"/>
        <end position="299"/>
    </location>
</feature>
<dbReference type="EMBL" id="JARYZI010000018">
    <property type="protein sequence ID" value="MDH8679838.1"/>
    <property type="molecule type" value="Genomic_DNA"/>
</dbReference>
<dbReference type="InterPro" id="IPR051691">
    <property type="entry name" value="Metab_Enz_Cyan_OpOx_G3PDH"/>
</dbReference>
<dbReference type="InterPro" id="IPR023753">
    <property type="entry name" value="FAD/NAD-binding_dom"/>
</dbReference>
<reference evidence="3 4" key="1">
    <citation type="submission" date="2023-04" db="EMBL/GenBank/DDBJ databases">
        <title>Fusibacter bizertensis strain WBS, isolated from littoral bottom sediments of the Arctic seas - biochemical and genomic analysis.</title>
        <authorList>
            <person name="Brioukhanov A.L."/>
        </authorList>
    </citation>
    <scope>NUCLEOTIDE SEQUENCE [LARGE SCALE GENOMIC DNA]</scope>
    <source>
        <strain evidence="3 4">WBS</strain>
    </source>
</reference>
<proteinExistence type="predicted"/>
<dbReference type="Proteomes" id="UP001158045">
    <property type="component" value="Unassembled WGS sequence"/>
</dbReference>
<organism evidence="3 4">
    <name type="scientific">Fusibacter bizertensis</name>
    <dbReference type="NCBI Taxonomy" id="1488331"/>
    <lineage>
        <taxon>Bacteria</taxon>
        <taxon>Bacillati</taxon>
        <taxon>Bacillota</taxon>
        <taxon>Clostridia</taxon>
        <taxon>Eubacteriales</taxon>
        <taxon>Eubacteriales Family XII. Incertae Sedis</taxon>
        <taxon>Fusibacter</taxon>
    </lineage>
</organism>
<keyword evidence="1" id="KW-0560">Oxidoreductase</keyword>
<keyword evidence="4" id="KW-1185">Reference proteome</keyword>
<dbReference type="SUPFAM" id="SSF51905">
    <property type="entry name" value="FAD/NAD(P)-binding domain"/>
    <property type="match status" value="1"/>
</dbReference>
<dbReference type="PANTHER" id="PTHR42949:SF3">
    <property type="entry name" value="ANAEROBIC GLYCEROL-3-PHOSPHATE DEHYDROGENASE SUBUNIT B"/>
    <property type="match status" value="1"/>
</dbReference>
<dbReference type="PRINTS" id="PR00469">
    <property type="entry name" value="PNDRDTASEII"/>
</dbReference>
<dbReference type="InterPro" id="IPR036188">
    <property type="entry name" value="FAD/NAD-bd_sf"/>
</dbReference>